<evidence type="ECO:0000256" key="1">
    <source>
        <dbReference type="SAM" id="Phobius"/>
    </source>
</evidence>
<dbReference type="AlphaFoldDB" id="A0A1G1Y0D4"/>
<evidence type="ECO:0008006" key="4">
    <source>
        <dbReference type="Google" id="ProtNLM"/>
    </source>
</evidence>
<feature type="transmembrane region" description="Helical" evidence="1">
    <location>
        <begin position="6"/>
        <end position="30"/>
    </location>
</feature>
<feature type="transmembrane region" description="Helical" evidence="1">
    <location>
        <begin position="105"/>
        <end position="125"/>
    </location>
</feature>
<evidence type="ECO:0000313" key="3">
    <source>
        <dbReference type="Proteomes" id="UP000178240"/>
    </source>
</evidence>
<keyword evidence="1" id="KW-1133">Transmembrane helix</keyword>
<feature type="transmembrane region" description="Helical" evidence="1">
    <location>
        <begin position="180"/>
        <end position="202"/>
    </location>
</feature>
<organism evidence="2 3">
    <name type="scientific">Candidatus Buchananbacteria bacterium RIFCSPHIGHO2_01_FULL_44_11</name>
    <dbReference type="NCBI Taxonomy" id="1797535"/>
    <lineage>
        <taxon>Bacteria</taxon>
        <taxon>Candidatus Buchananiibacteriota</taxon>
    </lineage>
</organism>
<proteinExistence type="predicted"/>
<reference evidence="2 3" key="1">
    <citation type="journal article" date="2016" name="Nat. Commun.">
        <title>Thousands of microbial genomes shed light on interconnected biogeochemical processes in an aquifer system.</title>
        <authorList>
            <person name="Anantharaman K."/>
            <person name="Brown C.T."/>
            <person name="Hug L.A."/>
            <person name="Sharon I."/>
            <person name="Castelle C.J."/>
            <person name="Probst A.J."/>
            <person name="Thomas B.C."/>
            <person name="Singh A."/>
            <person name="Wilkins M.J."/>
            <person name="Karaoz U."/>
            <person name="Brodie E.L."/>
            <person name="Williams K.H."/>
            <person name="Hubbard S.S."/>
            <person name="Banfield J.F."/>
        </authorList>
    </citation>
    <scope>NUCLEOTIDE SEQUENCE [LARGE SCALE GENOMIC DNA]</scope>
</reference>
<feature type="transmembrane region" description="Helical" evidence="1">
    <location>
        <begin position="42"/>
        <end position="61"/>
    </location>
</feature>
<keyword evidence="1" id="KW-0472">Membrane</keyword>
<feature type="transmembrane region" description="Helical" evidence="1">
    <location>
        <begin position="67"/>
        <end position="93"/>
    </location>
</feature>
<dbReference type="EMBL" id="MHIE01000012">
    <property type="protein sequence ID" value="OGY45805.1"/>
    <property type="molecule type" value="Genomic_DNA"/>
</dbReference>
<gene>
    <name evidence="2" type="ORF">A2744_01580</name>
</gene>
<feature type="transmembrane region" description="Helical" evidence="1">
    <location>
        <begin position="137"/>
        <end position="159"/>
    </location>
</feature>
<keyword evidence="1" id="KW-0812">Transmembrane</keyword>
<accession>A0A1G1Y0D4</accession>
<name>A0A1G1Y0D4_9BACT</name>
<dbReference type="STRING" id="1797535.A2744_01580"/>
<comment type="caution">
    <text evidence="2">The sequence shown here is derived from an EMBL/GenBank/DDBJ whole genome shotgun (WGS) entry which is preliminary data.</text>
</comment>
<sequence>MDFLRVLFTAVLYLNIPMAITSFVFAFILLRRAKGNGIYFNFGMATLFLALWQVALPLLFIDFSLPFNIFLVNVTWLFGIWIMHYFLIFTYNFPISTLYSHKQLGFLYLLTLFVSFTFFIPDLYTKGAYPNFPFLKLVVNPIGLTIYTVFFVSLAFFSFKNLIVNFLKSDGIFRIQLKKIIIGTGVAVIANLFLSITIYYFIDFDTAPLGTVFVFAVLLYIYSILFSKKYV</sequence>
<evidence type="ECO:0000313" key="2">
    <source>
        <dbReference type="EMBL" id="OGY45805.1"/>
    </source>
</evidence>
<dbReference type="Proteomes" id="UP000178240">
    <property type="component" value="Unassembled WGS sequence"/>
</dbReference>
<protein>
    <recommendedName>
        <fullName evidence="4">Histidine kinase N-terminal 7TM region domain-containing protein</fullName>
    </recommendedName>
</protein>
<feature type="transmembrane region" description="Helical" evidence="1">
    <location>
        <begin position="208"/>
        <end position="226"/>
    </location>
</feature>